<protein>
    <submittedName>
        <fullName evidence="1">Uncharacterized protein</fullName>
    </submittedName>
</protein>
<organism evidence="1 2">
    <name type="scientific">Trichonephila clavata</name>
    <name type="common">Joro spider</name>
    <name type="synonym">Nephila clavata</name>
    <dbReference type="NCBI Taxonomy" id="2740835"/>
    <lineage>
        <taxon>Eukaryota</taxon>
        <taxon>Metazoa</taxon>
        <taxon>Ecdysozoa</taxon>
        <taxon>Arthropoda</taxon>
        <taxon>Chelicerata</taxon>
        <taxon>Arachnida</taxon>
        <taxon>Araneae</taxon>
        <taxon>Araneomorphae</taxon>
        <taxon>Entelegynae</taxon>
        <taxon>Araneoidea</taxon>
        <taxon>Nephilidae</taxon>
        <taxon>Trichonephila</taxon>
    </lineage>
</organism>
<gene>
    <name evidence="1" type="ORF">TNCT_646021</name>
</gene>
<dbReference type="Proteomes" id="UP000887116">
    <property type="component" value="Unassembled WGS sequence"/>
</dbReference>
<accession>A0A8X6L4F7</accession>
<reference evidence="1" key="1">
    <citation type="submission" date="2020-07" db="EMBL/GenBank/DDBJ databases">
        <title>Multicomponent nature underlies the extraordinary mechanical properties of spider dragline silk.</title>
        <authorList>
            <person name="Kono N."/>
            <person name="Nakamura H."/>
            <person name="Mori M."/>
            <person name="Yoshida Y."/>
            <person name="Ohtoshi R."/>
            <person name="Malay A.D."/>
            <person name="Moran D.A.P."/>
            <person name="Tomita M."/>
            <person name="Numata K."/>
            <person name="Arakawa K."/>
        </authorList>
    </citation>
    <scope>NUCLEOTIDE SEQUENCE</scope>
</reference>
<dbReference type="AlphaFoldDB" id="A0A8X6L4F7"/>
<sequence>METSGCPINLALHPNLIDALALPIKESPNLGRLDFSECLLMNKTRGVMFLGTEAIRSRVEEDKNKKEAHPS</sequence>
<evidence type="ECO:0000313" key="2">
    <source>
        <dbReference type="Proteomes" id="UP000887116"/>
    </source>
</evidence>
<comment type="caution">
    <text evidence="1">The sequence shown here is derived from an EMBL/GenBank/DDBJ whole genome shotgun (WGS) entry which is preliminary data.</text>
</comment>
<proteinExistence type="predicted"/>
<keyword evidence="2" id="KW-1185">Reference proteome</keyword>
<evidence type="ECO:0000313" key="1">
    <source>
        <dbReference type="EMBL" id="GFQ96124.1"/>
    </source>
</evidence>
<name>A0A8X6L4F7_TRICU</name>
<dbReference type="OrthoDB" id="10270999at2759"/>
<dbReference type="EMBL" id="BMAO01034374">
    <property type="protein sequence ID" value="GFQ96124.1"/>
    <property type="molecule type" value="Genomic_DNA"/>
</dbReference>